<dbReference type="EMBL" id="VFLP01000030">
    <property type="protein sequence ID" value="TRX93210.1"/>
    <property type="molecule type" value="Genomic_DNA"/>
</dbReference>
<organism evidence="9 10">
    <name type="scientific">Xylaria flabelliformis</name>
    <dbReference type="NCBI Taxonomy" id="2512241"/>
    <lineage>
        <taxon>Eukaryota</taxon>
        <taxon>Fungi</taxon>
        <taxon>Dikarya</taxon>
        <taxon>Ascomycota</taxon>
        <taxon>Pezizomycotina</taxon>
        <taxon>Sordariomycetes</taxon>
        <taxon>Xylariomycetidae</taxon>
        <taxon>Xylariales</taxon>
        <taxon>Xylariaceae</taxon>
        <taxon>Xylaria</taxon>
    </lineage>
</organism>
<feature type="transmembrane region" description="Helical" evidence="7">
    <location>
        <begin position="245"/>
        <end position="263"/>
    </location>
</feature>
<feature type="compositionally biased region" description="Polar residues" evidence="6">
    <location>
        <begin position="271"/>
        <end position="280"/>
    </location>
</feature>
<dbReference type="InterPro" id="IPR049326">
    <property type="entry name" value="Rhodopsin_dom_fungi"/>
</dbReference>
<proteinExistence type="inferred from homology"/>
<comment type="caution">
    <text evidence="9">The sequence shown here is derived from an EMBL/GenBank/DDBJ whole genome shotgun (WGS) entry which is preliminary data.</text>
</comment>
<evidence type="ECO:0000313" key="10">
    <source>
        <dbReference type="Proteomes" id="UP000319160"/>
    </source>
</evidence>
<evidence type="ECO:0000259" key="8">
    <source>
        <dbReference type="Pfam" id="PF20684"/>
    </source>
</evidence>
<evidence type="ECO:0000256" key="7">
    <source>
        <dbReference type="SAM" id="Phobius"/>
    </source>
</evidence>
<feature type="transmembrane region" description="Helical" evidence="7">
    <location>
        <begin position="12"/>
        <end position="34"/>
    </location>
</feature>
<dbReference type="Proteomes" id="UP000319160">
    <property type="component" value="Unassembled WGS sequence"/>
</dbReference>
<evidence type="ECO:0000256" key="4">
    <source>
        <dbReference type="ARBA" id="ARBA00023136"/>
    </source>
</evidence>
<comment type="subcellular location">
    <subcellularLocation>
        <location evidence="1">Membrane</location>
        <topology evidence="1">Multi-pass membrane protein</topology>
    </subcellularLocation>
</comment>
<dbReference type="PANTHER" id="PTHR33048:SF47">
    <property type="entry name" value="INTEGRAL MEMBRANE PROTEIN-RELATED"/>
    <property type="match status" value="1"/>
</dbReference>
<evidence type="ECO:0000256" key="3">
    <source>
        <dbReference type="ARBA" id="ARBA00022989"/>
    </source>
</evidence>
<feature type="region of interest" description="Disordered" evidence="6">
    <location>
        <begin position="271"/>
        <end position="314"/>
    </location>
</feature>
<accession>A0A553HZ33</accession>
<feature type="transmembrane region" description="Helical" evidence="7">
    <location>
        <begin position="170"/>
        <end position="196"/>
    </location>
</feature>
<reference evidence="10" key="1">
    <citation type="submission" date="2019-06" db="EMBL/GenBank/DDBJ databases">
        <title>Draft genome sequence of the griseofulvin-producing fungus Xylaria cubensis strain G536.</title>
        <authorList>
            <person name="Mead M.E."/>
            <person name="Raja H.A."/>
            <person name="Steenwyk J.L."/>
            <person name="Knowles S.L."/>
            <person name="Oberlies N.H."/>
            <person name="Rokas A."/>
        </authorList>
    </citation>
    <scope>NUCLEOTIDE SEQUENCE [LARGE SCALE GENOMIC DNA]</scope>
    <source>
        <strain evidence="10">G536</strain>
    </source>
</reference>
<evidence type="ECO:0000313" key="9">
    <source>
        <dbReference type="EMBL" id="TRX93210.1"/>
    </source>
</evidence>
<feature type="transmembrane region" description="Helical" evidence="7">
    <location>
        <begin position="208"/>
        <end position="233"/>
    </location>
</feature>
<evidence type="ECO:0000256" key="2">
    <source>
        <dbReference type="ARBA" id="ARBA00022692"/>
    </source>
</evidence>
<keyword evidence="3 7" id="KW-1133">Transmembrane helix</keyword>
<dbReference type="GO" id="GO:0016020">
    <property type="term" value="C:membrane"/>
    <property type="evidence" value="ECO:0007669"/>
    <property type="project" value="UniProtKB-SubCell"/>
</dbReference>
<protein>
    <recommendedName>
        <fullName evidence="8">Rhodopsin domain-containing protein</fullName>
    </recommendedName>
</protein>
<keyword evidence="10" id="KW-1185">Reference proteome</keyword>
<feature type="transmembrane region" description="Helical" evidence="7">
    <location>
        <begin position="46"/>
        <end position="73"/>
    </location>
</feature>
<feature type="transmembrane region" description="Helical" evidence="7">
    <location>
        <begin position="93"/>
        <end position="117"/>
    </location>
</feature>
<evidence type="ECO:0000256" key="1">
    <source>
        <dbReference type="ARBA" id="ARBA00004141"/>
    </source>
</evidence>
<dbReference type="STRING" id="2512241.A0A553HZ33"/>
<sequence>MANLGLLPESAGYIAALSVLAAVATLAVGLRFWVTSVIRAGLHPDDWLSLVTIIAGHGLSATLFLAFVSYGLGHSTAELAQADSSVIIGLQKISFTASLLYATASLTVKLAVIGFYFRIFPTCATRWGCYVLSAICAVWFLLAVIVSFAACRHLGSGWDPTINGYCIDATNYPIALGGLNVIVDFATVALPIYEVLKLRLAKRKKYTVAGIFVIGGIATAASLARFIGLLFTLNPSPTIDLTRIVEVYVGLIGACVPTLGPIYDKFRRGQSISRTGGNSKSSERQPKTYMKTLGRTTSRSCLRNEDDIEGSSERLEGASISSATVETMSHWTDMSRIAGANPAEDIPMRTIHIQRAIPPPPPRQQHGTAATLSAPSVTLCLARLLQLVIDWNQLSEAVAREVSDARQLEMIPARRAEGHNRDRRWPTILESCESERRALTAYGGYSYFTSWKYLWEGSRILSAST</sequence>
<dbReference type="OrthoDB" id="5421689at2759"/>
<dbReference type="AlphaFoldDB" id="A0A553HZ33"/>
<feature type="transmembrane region" description="Helical" evidence="7">
    <location>
        <begin position="129"/>
        <end position="150"/>
    </location>
</feature>
<keyword evidence="4 7" id="KW-0472">Membrane</keyword>
<keyword evidence="2 7" id="KW-0812">Transmembrane</keyword>
<name>A0A553HZ33_9PEZI</name>
<dbReference type="InterPro" id="IPR052337">
    <property type="entry name" value="SAT4-like"/>
</dbReference>
<evidence type="ECO:0000256" key="6">
    <source>
        <dbReference type="SAM" id="MobiDB-lite"/>
    </source>
</evidence>
<dbReference type="Pfam" id="PF20684">
    <property type="entry name" value="Fung_rhodopsin"/>
    <property type="match status" value="1"/>
</dbReference>
<feature type="domain" description="Rhodopsin" evidence="8">
    <location>
        <begin position="30"/>
        <end position="263"/>
    </location>
</feature>
<comment type="similarity">
    <text evidence="5">Belongs to the SAT4 family.</text>
</comment>
<gene>
    <name evidence="9" type="ORF">FHL15_005789</name>
</gene>
<dbReference type="PANTHER" id="PTHR33048">
    <property type="entry name" value="PTH11-LIKE INTEGRAL MEMBRANE PROTEIN (AFU_ORTHOLOGUE AFUA_5G11245)"/>
    <property type="match status" value="1"/>
</dbReference>
<evidence type="ECO:0000256" key="5">
    <source>
        <dbReference type="ARBA" id="ARBA00038359"/>
    </source>
</evidence>